<organism evidence="8 9">
    <name type="scientific">Tenggerimyces flavus</name>
    <dbReference type="NCBI Taxonomy" id="1708749"/>
    <lineage>
        <taxon>Bacteria</taxon>
        <taxon>Bacillati</taxon>
        <taxon>Actinomycetota</taxon>
        <taxon>Actinomycetes</taxon>
        <taxon>Propionibacteriales</taxon>
        <taxon>Nocardioidaceae</taxon>
        <taxon>Tenggerimyces</taxon>
    </lineage>
</organism>
<keyword evidence="4 7" id="KW-0067">ATP-binding</keyword>
<keyword evidence="3 7" id="KW-0547">Nucleotide-binding</keyword>
<keyword evidence="2" id="KW-0597">Phosphoprotein</keyword>
<comment type="caution">
    <text evidence="8">The sequence shown here is derived from an EMBL/GenBank/DDBJ whole genome shotgun (WGS) entry which is preliminary data.</text>
</comment>
<dbReference type="SUPFAM" id="SSF100920">
    <property type="entry name" value="Heat shock protein 70kD (HSP70), peptide-binding domain"/>
    <property type="match status" value="1"/>
</dbReference>
<dbReference type="EMBL" id="JBHRZH010000046">
    <property type="protein sequence ID" value="MFC3766026.1"/>
    <property type="molecule type" value="Genomic_DNA"/>
</dbReference>
<dbReference type="CDD" id="cd24029">
    <property type="entry name" value="ASKHA_NBD_HSP70_DnaK_HscA_HscC"/>
    <property type="match status" value="1"/>
</dbReference>
<dbReference type="PRINTS" id="PR00301">
    <property type="entry name" value="HEATSHOCK70"/>
</dbReference>
<dbReference type="Gene3D" id="2.60.34.10">
    <property type="entry name" value="Substrate Binding Domain Of DNAk, Chain A, domain 1"/>
    <property type="match status" value="1"/>
</dbReference>
<dbReference type="InterPro" id="IPR018181">
    <property type="entry name" value="Heat_shock_70_CS"/>
</dbReference>
<protein>
    <submittedName>
        <fullName evidence="8">Hsp70 family protein</fullName>
    </submittedName>
</protein>
<evidence type="ECO:0000256" key="7">
    <source>
        <dbReference type="RuleBase" id="RU003322"/>
    </source>
</evidence>
<keyword evidence="5" id="KW-0346">Stress response</keyword>
<dbReference type="InterPro" id="IPR029047">
    <property type="entry name" value="HSP70_peptide-bd_sf"/>
</dbReference>
<evidence type="ECO:0000256" key="2">
    <source>
        <dbReference type="ARBA" id="ARBA00022553"/>
    </source>
</evidence>
<evidence type="ECO:0000313" key="9">
    <source>
        <dbReference type="Proteomes" id="UP001595699"/>
    </source>
</evidence>
<dbReference type="PROSITE" id="PS01036">
    <property type="entry name" value="HSP70_3"/>
    <property type="match status" value="1"/>
</dbReference>
<dbReference type="Proteomes" id="UP001595699">
    <property type="component" value="Unassembled WGS sequence"/>
</dbReference>
<dbReference type="InterPro" id="IPR043129">
    <property type="entry name" value="ATPase_NBD"/>
</dbReference>
<keyword evidence="9" id="KW-1185">Reference proteome</keyword>
<dbReference type="Pfam" id="PF00012">
    <property type="entry name" value="HSP70"/>
    <property type="match status" value="2"/>
</dbReference>
<accession>A0ABV7YMV3</accession>
<proteinExistence type="inferred from homology"/>
<dbReference type="PANTHER" id="PTHR19375">
    <property type="entry name" value="HEAT SHOCK PROTEIN 70KDA"/>
    <property type="match status" value="1"/>
</dbReference>
<dbReference type="Gene3D" id="3.90.640.10">
    <property type="entry name" value="Actin, Chain A, domain 4"/>
    <property type="match status" value="1"/>
</dbReference>
<comment type="similarity">
    <text evidence="1 7">Belongs to the heat shock protein 70 family.</text>
</comment>
<evidence type="ECO:0000313" key="8">
    <source>
        <dbReference type="EMBL" id="MFC3766026.1"/>
    </source>
</evidence>
<dbReference type="SUPFAM" id="SSF53067">
    <property type="entry name" value="Actin-like ATPase domain"/>
    <property type="match status" value="2"/>
</dbReference>
<dbReference type="InterPro" id="IPR013126">
    <property type="entry name" value="Hsp_70_fam"/>
</dbReference>
<evidence type="ECO:0000256" key="4">
    <source>
        <dbReference type="ARBA" id="ARBA00022840"/>
    </source>
</evidence>
<dbReference type="Gene3D" id="3.30.420.40">
    <property type="match status" value="2"/>
</dbReference>
<evidence type="ECO:0000256" key="3">
    <source>
        <dbReference type="ARBA" id="ARBA00022741"/>
    </source>
</evidence>
<dbReference type="RefSeq" id="WP_275577076.1">
    <property type="nucleotide sequence ID" value="NZ_JAFBCM010000001.1"/>
</dbReference>
<name>A0ABV7YMV3_9ACTN</name>
<reference evidence="9" key="1">
    <citation type="journal article" date="2019" name="Int. J. Syst. Evol. Microbiol.">
        <title>The Global Catalogue of Microorganisms (GCM) 10K type strain sequencing project: providing services to taxonomists for standard genome sequencing and annotation.</title>
        <authorList>
            <consortium name="The Broad Institute Genomics Platform"/>
            <consortium name="The Broad Institute Genome Sequencing Center for Infectious Disease"/>
            <person name="Wu L."/>
            <person name="Ma J."/>
        </authorList>
    </citation>
    <scope>NUCLEOTIDE SEQUENCE [LARGE SCALE GENOMIC DNA]</scope>
    <source>
        <strain evidence="9">CGMCC 4.7241</strain>
    </source>
</reference>
<evidence type="ECO:0000256" key="5">
    <source>
        <dbReference type="ARBA" id="ARBA00023016"/>
    </source>
</evidence>
<evidence type="ECO:0000256" key="6">
    <source>
        <dbReference type="ARBA" id="ARBA00023186"/>
    </source>
</evidence>
<dbReference type="PROSITE" id="PS00297">
    <property type="entry name" value="HSP70_1"/>
    <property type="match status" value="1"/>
</dbReference>
<evidence type="ECO:0000256" key="1">
    <source>
        <dbReference type="ARBA" id="ARBA00007381"/>
    </source>
</evidence>
<gene>
    <name evidence="8" type="ORF">ACFOUW_34695</name>
</gene>
<sequence length="554" mass="59600">MASAARSFAGFARSATTGAIGIDLGTTFSAVAKVNASGVPEILPNRDGENVTPSVVFFGDDGNALVGTMAARSAVMAPQRVCQFVKRSMGDPDWRFRPPAKRNVSWRAEEISALILRRLAEDAGAALGSTVRDAVITVPAYFDDGARQATIDAGRIAGLNVRRVLNEPTAAALAYGLSADTSEASIVVVYDLGGGTFDVTAMQLQDGQFRVLATHGDRNLGGYDFDNALMELIDEHLREQHQVSFREDSPFPAQQLRERTELAKRTLTSAQQTRVTLSGSDRTATVDVTRSEFEEATAPLLSRTRDILEIVLADAGLTWGQVSRILLAGGSTRMPMVRAMIESASGCQVDASQNPHEVVALGAAVQAHLIDVDDAGRGGMMQRAFSGNQPQLPALLPNGSNPTVRDVTSHGLGVVVRDTEGRRTSAEILADEWPQKNSVIIPANTPIPATSSGMYYTVEDYQSSIRWQVTQGDDHDLAYVRIVGEASVPVPPGYPKHSAFRCTYAYDANQTIHAEVVDMRTDKLAAKFRVDNVANLSADEVQKASARVRRVDIS</sequence>
<keyword evidence="6" id="KW-0143">Chaperone</keyword>